<reference evidence="1 2" key="1">
    <citation type="submission" date="2014-04" db="EMBL/GenBank/DDBJ databases">
        <authorList>
            <consortium name="International Citrus Genome Consortium"/>
            <person name="Gmitter F."/>
            <person name="Chen C."/>
            <person name="Farmerie W."/>
            <person name="Harkins T."/>
            <person name="Desany B."/>
            <person name="Mohiuddin M."/>
            <person name="Kodira C."/>
            <person name="Borodovsky M."/>
            <person name="Lomsadze A."/>
            <person name="Burns P."/>
            <person name="Jenkins J."/>
            <person name="Prochnik S."/>
            <person name="Shu S."/>
            <person name="Chapman J."/>
            <person name="Pitluck S."/>
            <person name="Schmutz J."/>
            <person name="Rokhsar D."/>
        </authorList>
    </citation>
    <scope>NUCLEOTIDE SEQUENCE</scope>
</reference>
<dbReference type="PANTHER" id="PTHR31293">
    <property type="entry name" value="RNI-LIKE SUPERFAMILY PROTEIN"/>
    <property type="match status" value="1"/>
</dbReference>
<evidence type="ECO:0008006" key="3">
    <source>
        <dbReference type="Google" id="ProtNLM"/>
    </source>
</evidence>
<gene>
    <name evidence="1" type="ORF">CISIN_1g042520mg</name>
</gene>
<name>A0A067FLS6_CITSI</name>
<evidence type="ECO:0000313" key="1">
    <source>
        <dbReference type="EMBL" id="KDO64136.1"/>
    </source>
</evidence>
<dbReference type="PANTHER" id="PTHR31293:SF12">
    <property type="entry name" value="RNI-LIKE SUPERFAMILY PROTEIN"/>
    <property type="match status" value="1"/>
</dbReference>
<protein>
    <recommendedName>
        <fullName evidence="3">F-box domain-containing protein</fullName>
    </recommendedName>
</protein>
<sequence>MELNSKRKSKQDSKDGIRHLSHPIPCHILSFLPTKHAVATCILSSRWKFVCASLSNLCFRNQLREAPAINNHIVQDSAHSSDNFVERLSLTALDPTRVVPVDFTANPTTLRFLCVMFVRLKFMLTITVFFYHEHYGYDLLELPEDIHSSTTLEVLFHYSHFVSIISPSGLRFPSLKNLRVEMYNPPRNMTERLFSACLLLEEFSVVGLMSDVGVVISFNFWSPSLKKLGLYKVGEFRFSYEEIFPTFPNLTHVRSGD</sequence>
<organism evidence="1 2">
    <name type="scientific">Citrus sinensis</name>
    <name type="common">Sweet orange</name>
    <name type="synonym">Citrus aurantium var. sinensis</name>
    <dbReference type="NCBI Taxonomy" id="2711"/>
    <lineage>
        <taxon>Eukaryota</taxon>
        <taxon>Viridiplantae</taxon>
        <taxon>Streptophyta</taxon>
        <taxon>Embryophyta</taxon>
        <taxon>Tracheophyta</taxon>
        <taxon>Spermatophyta</taxon>
        <taxon>Magnoliopsida</taxon>
        <taxon>eudicotyledons</taxon>
        <taxon>Gunneridae</taxon>
        <taxon>Pentapetalae</taxon>
        <taxon>rosids</taxon>
        <taxon>malvids</taxon>
        <taxon>Sapindales</taxon>
        <taxon>Rutaceae</taxon>
        <taxon>Aurantioideae</taxon>
        <taxon>Citrus</taxon>
    </lineage>
</organism>
<dbReference type="InterPro" id="IPR055294">
    <property type="entry name" value="FBL60-like"/>
</dbReference>
<dbReference type="InterPro" id="IPR036047">
    <property type="entry name" value="F-box-like_dom_sf"/>
</dbReference>
<dbReference type="SUPFAM" id="SSF81383">
    <property type="entry name" value="F-box domain"/>
    <property type="match status" value="1"/>
</dbReference>
<accession>A0A067FLS6</accession>
<dbReference type="AlphaFoldDB" id="A0A067FLS6"/>
<dbReference type="EMBL" id="KK784908">
    <property type="protein sequence ID" value="KDO64136.1"/>
    <property type="molecule type" value="Genomic_DNA"/>
</dbReference>
<keyword evidence="2" id="KW-1185">Reference proteome</keyword>
<proteinExistence type="predicted"/>
<evidence type="ECO:0000313" key="2">
    <source>
        <dbReference type="Proteomes" id="UP000027120"/>
    </source>
</evidence>
<dbReference type="Proteomes" id="UP000027120">
    <property type="component" value="Unassembled WGS sequence"/>
</dbReference>